<evidence type="ECO:0000313" key="2">
    <source>
        <dbReference type="EMBL" id="OWV30808.1"/>
    </source>
</evidence>
<comment type="caution">
    <text evidence="2">The sequence shown here is derived from an EMBL/GenBank/DDBJ whole genome shotgun (WGS) entry which is preliminary data.</text>
</comment>
<dbReference type="InterPro" id="IPR032710">
    <property type="entry name" value="NTF2-like_dom_sf"/>
</dbReference>
<proteinExistence type="predicted"/>
<dbReference type="AlphaFoldDB" id="A0A246S304"/>
<dbReference type="Pfam" id="PF12680">
    <property type="entry name" value="SnoaL_2"/>
    <property type="match status" value="1"/>
</dbReference>
<gene>
    <name evidence="2" type="ORF">JI62_04480</name>
</gene>
<protein>
    <submittedName>
        <fullName evidence="2">Polyketide cyclase</fullName>
    </submittedName>
</protein>
<dbReference type="EMBL" id="JPUA01000011">
    <property type="protein sequence ID" value="OWV30808.1"/>
    <property type="molecule type" value="Genomic_DNA"/>
</dbReference>
<evidence type="ECO:0000313" key="3">
    <source>
        <dbReference type="Proteomes" id="UP000197334"/>
    </source>
</evidence>
<dbReference type="SUPFAM" id="SSF54427">
    <property type="entry name" value="NTF2-like"/>
    <property type="match status" value="1"/>
</dbReference>
<sequence length="108" mass="11678">MSLSLPDAITTYFSISNGADDTHLGDCFTQDACVFDEGGTHRGRTAIQAWLRATRAKIAYRVEPVSVSHQGNTMVVTATVTGNFPGSPVQLDHAFQLAESQIQSLEIH</sequence>
<accession>A0A246S304</accession>
<name>A0A246S304_9GAMM</name>
<dbReference type="RefSeq" id="WP_088699023.1">
    <property type="nucleotide sequence ID" value="NZ_JPUA01000011.1"/>
</dbReference>
<dbReference type="InterPro" id="IPR037401">
    <property type="entry name" value="SnoaL-like"/>
</dbReference>
<dbReference type="OrthoDB" id="8684708at2"/>
<dbReference type="Gene3D" id="3.10.450.50">
    <property type="match status" value="1"/>
</dbReference>
<feature type="domain" description="SnoaL-like" evidence="1">
    <location>
        <begin position="10"/>
        <end position="92"/>
    </location>
</feature>
<keyword evidence="3" id="KW-1185">Reference proteome</keyword>
<reference evidence="2 3" key="1">
    <citation type="submission" date="2014-08" db="EMBL/GenBank/DDBJ databases">
        <title>Draft genome sequence of a novel L-asparaginase producing marine bacterium, Halomonas campaniensis.</title>
        <authorList>
            <person name="Sundarakrishnan B."/>
            <person name="Moushumi Priya A."/>
            <person name="Raman G."/>
            <person name="Sakthivel N."/>
            <person name="Park S."/>
            <person name="Jayachandran S."/>
        </authorList>
    </citation>
    <scope>NUCLEOTIDE SEQUENCE [LARGE SCALE GENOMIC DNA]</scope>
    <source>
        <strain evidence="2 3">SK03</strain>
    </source>
</reference>
<dbReference type="Proteomes" id="UP000197334">
    <property type="component" value="Unassembled WGS sequence"/>
</dbReference>
<evidence type="ECO:0000259" key="1">
    <source>
        <dbReference type="Pfam" id="PF12680"/>
    </source>
</evidence>
<organism evidence="2 3">
    <name type="scientific">Halomonas campaniensis</name>
    <dbReference type="NCBI Taxonomy" id="213554"/>
    <lineage>
        <taxon>Bacteria</taxon>
        <taxon>Pseudomonadati</taxon>
        <taxon>Pseudomonadota</taxon>
        <taxon>Gammaproteobacteria</taxon>
        <taxon>Oceanospirillales</taxon>
        <taxon>Halomonadaceae</taxon>
        <taxon>Halomonas</taxon>
    </lineage>
</organism>